<feature type="domain" description="FORGETTER1 second zinc ribbon" evidence="3">
    <location>
        <begin position="70"/>
        <end position="103"/>
    </location>
</feature>
<dbReference type="PANTHER" id="PTHR33157:SF12">
    <property type="entry name" value="TRANSPOSASE TNP1_EN_SPM-LIKE DOMAIN-CONTAINING PROTEIN"/>
    <property type="match status" value="1"/>
</dbReference>
<dbReference type="InterPro" id="IPR057025">
    <property type="entry name" value="Znr_FGT1_2"/>
</dbReference>
<dbReference type="Proteomes" id="UP001054889">
    <property type="component" value="Unassembled WGS sequence"/>
</dbReference>
<sequence length="757" mass="83662">MEEEDVLEVQCAGCGDTLEVERGLTEFACPGCAMPQALPPQLMPPPPPRPRRALPLGSARGPGLSTPPSARVPCDGCGAVLAVPRGIRRVACPLCGDELDVAGSSARLAAHSIVQVVSQPGAVAVAPTSSRASRLPEVRSVHIEESHINLHNETVDRNDFRKQYRPSAGRGSIFINKERMERPTEVSHAPRAQEVSSNHLVYTEEVHGQDQSGTTGRVGIQKARHAAISSIPEQEIVEPSCHTACAEQVEVDSCDDRTGWNRKRKRSNRTTTGNHKAKNGGLDSSNEEIHLTCSNHTQPECARIRNPIQQPDPASDENPFDPADIDRIVARLCPPRKQVSQARSNALENTDATLPQVHQLSDTLHSQAAQNVGIGSIKRNSSKKRGGRGPTKLIEPRKEADKPVLTPNNADTWDIDPPCPKVASTISVLLKQWHPGSTFVQANQQTVCQEQLILHWNHYPPDTRATILDEFLKRYKWAPGQEAVCLKLFERKIARQFTSLLCDEKRRARIAKVALDAANASLKQTNLDDEDAGDIAVVEHKDDDPLQWKPFPPEWMQPKWWEMLCEHWASEEVQQVSAQKRKNRYTGGSAQHTAGSRTIAMHRKLMIIENGGKPVSDIEVFNRTHKRDGGKGEFVTERAKEMERFKSRLEETGDPSVDPHLVWVQAGGRNRGRFYGLNGIIDKARIKAMAKATGYVDKRTRKEMFTQDQHAPSPCPAIPAAEGSASHQDASKSSDDEGTYQSATEDDDDDDEDYVDS</sequence>
<feature type="region of interest" description="Disordered" evidence="1">
    <location>
        <begin position="40"/>
        <end position="68"/>
    </location>
</feature>
<feature type="region of interest" description="Disordered" evidence="1">
    <location>
        <begin position="705"/>
        <end position="757"/>
    </location>
</feature>
<dbReference type="AlphaFoldDB" id="A0AAV5FPC6"/>
<feature type="compositionally biased region" description="Acidic residues" evidence="1">
    <location>
        <begin position="744"/>
        <end position="757"/>
    </location>
</feature>
<dbReference type="InterPro" id="IPR039266">
    <property type="entry name" value="EN-1/SPM"/>
</dbReference>
<feature type="domain" description="FORGETTER1 first zinc ribbon" evidence="2">
    <location>
        <begin position="7"/>
        <end position="41"/>
    </location>
</feature>
<reference evidence="4" key="1">
    <citation type="journal article" date="2018" name="DNA Res.">
        <title>Multiple hybrid de novo genome assembly of finger millet, an orphan allotetraploid crop.</title>
        <authorList>
            <person name="Hatakeyama M."/>
            <person name="Aluri S."/>
            <person name="Balachadran M.T."/>
            <person name="Sivarajan S.R."/>
            <person name="Patrignani A."/>
            <person name="Gruter S."/>
            <person name="Poveda L."/>
            <person name="Shimizu-Inatsugi R."/>
            <person name="Baeten J."/>
            <person name="Francoijs K.J."/>
            <person name="Nataraja K.N."/>
            <person name="Reddy Y.A.N."/>
            <person name="Phadnis S."/>
            <person name="Ravikumar R.L."/>
            <person name="Schlapbach R."/>
            <person name="Sreeman S.M."/>
            <person name="Shimizu K.K."/>
        </authorList>
    </citation>
    <scope>NUCLEOTIDE SEQUENCE</scope>
</reference>
<dbReference type="EMBL" id="BQKI01000090">
    <property type="protein sequence ID" value="GJN36709.1"/>
    <property type="molecule type" value="Genomic_DNA"/>
</dbReference>
<dbReference type="Pfam" id="PF03004">
    <property type="entry name" value="Transposase_24"/>
    <property type="match status" value="1"/>
</dbReference>
<dbReference type="InterPro" id="IPR004252">
    <property type="entry name" value="Probable_transposase_24"/>
</dbReference>
<reference evidence="4" key="2">
    <citation type="submission" date="2021-12" db="EMBL/GenBank/DDBJ databases">
        <title>Resequencing data analysis of finger millet.</title>
        <authorList>
            <person name="Hatakeyama M."/>
            <person name="Aluri S."/>
            <person name="Balachadran M.T."/>
            <person name="Sivarajan S.R."/>
            <person name="Poveda L."/>
            <person name="Shimizu-Inatsugi R."/>
            <person name="Schlapbach R."/>
            <person name="Sreeman S.M."/>
            <person name="Shimizu K.K."/>
        </authorList>
    </citation>
    <scope>NUCLEOTIDE SEQUENCE</scope>
</reference>
<name>A0AAV5FPC6_ELECO</name>
<evidence type="ECO:0000313" key="4">
    <source>
        <dbReference type="EMBL" id="GJN36709.1"/>
    </source>
</evidence>
<evidence type="ECO:0000256" key="1">
    <source>
        <dbReference type="SAM" id="MobiDB-lite"/>
    </source>
</evidence>
<evidence type="ECO:0000313" key="5">
    <source>
        <dbReference type="Proteomes" id="UP001054889"/>
    </source>
</evidence>
<feature type="region of interest" description="Disordered" evidence="1">
    <location>
        <begin position="255"/>
        <end position="287"/>
    </location>
</feature>
<organism evidence="4 5">
    <name type="scientific">Eleusine coracana subsp. coracana</name>
    <dbReference type="NCBI Taxonomy" id="191504"/>
    <lineage>
        <taxon>Eukaryota</taxon>
        <taxon>Viridiplantae</taxon>
        <taxon>Streptophyta</taxon>
        <taxon>Embryophyta</taxon>
        <taxon>Tracheophyta</taxon>
        <taxon>Spermatophyta</taxon>
        <taxon>Magnoliopsida</taxon>
        <taxon>Liliopsida</taxon>
        <taxon>Poales</taxon>
        <taxon>Poaceae</taxon>
        <taxon>PACMAD clade</taxon>
        <taxon>Chloridoideae</taxon>
        <taxon>Cynodonteae</taxon>
        <taxon>Eleusininae</taxon>
        <taxon>Eleusine</taxon>
    </lineage>
</organism>
<dbReference type="GO" id="GO:0032196">
    <property type="term" value="P:transposition"/>
    <property type="evidence" value="ECO:0007669"/>
    <property type="project" value="InterPro"/>
</dbReference>
<dbReference type="InterPro" id="IPR057024">
    <property type="entry name" value="Znr_FGT1_1"/>
</dbReference>
<evidence type="ECO:0000259" key="2">
    <source>
        <dbReference type="Pfam" id="PF23547"/>
    </source>
</evidence>
<dbReference type="Pfam" id="PF23548">
    <property type="entry name" value="Zn_ribbon_FGT1_2"/>
    <property type="match status" value="1"/>
</dbReference>
<feature type="region of interest" description="Disordered" evidence="1">
    <location>
        <begin position="368"/>
        <end position="413"/>
    </location>
</feature>
<protein>
    <submittedName>
        <fullName evidence="4">Uncharacterized protein</fullName>
    </submittedName>
</protein>
<gene>
    <name evidence="4" type="primary">gb25598</name>
    <name evidence="4" type="ORF">PR202_gb25598</name>
</gene>
<accession>A0AAV5FPC6</accession>
<dbReference type="PANTHER" id="PTHR33157">
    <property type="entry name" value="AUTONOMOUS TRANSPOSABLE ELEMENT EN-1 MOSAIC PROTEIN-RELATED"/>
    <property type="match status" value="1"/>
</dbReference>
<keyword evidence="5" id="KW-1185">Reference proteome</keyword>
<evidence type="ECO:0000259" key="3">
    <source>
        <dbReference type="Pfam" id="PF23548"/>
    </source>
</evidence>
<comment type="caution">
    <text evidence="4">The sequence shown here is derived from an EMBL/GenBank/DDBJ whole genome shotgun (WGS) entry which is preliminary data.</text>
</comment>
<dbReference type="Pfam" id="PF23547">
    <property type="entry name" value="Zn_ribbon_FGT1_1"/>
    <property type="match status" value="1"/>
</dbReference>
<proteinExistence type="predicted"/>